<evidence type="ECO:0000313" key="3">
    <source>
        <dbReference type="Proteomes" id="UP000663281"/>
    </source>
</evidence>
<protein>
    <submittedName>
        <fullName evidence="2">HD domain-containing protein</fullName>
    </submittedName>
</protein>
<feature type="domain" description="HD-GYP" evidence="1">
    <location>
        <begin position="163"/>
        <end position="372"/>
    </location>
</feature>
<dbReference type="Proteomes" id="UP000663281">
    <property type="component" value="Chromosome"/>
</dbReference>
<dbReference type="InterPro" id="IPR003607">
    <property type="entry name" value="HD/PDEase_dom"/>
</dbReference>
<evidence type="ECO:0000259" key="1">
    <source>
        <dbReference type="PROSITE" id="PS51832"/>
    </source>
</evidence>
<sequence>MEQHFHPEHLWPERGTAAERLTRMHNHLKQTMPQIDRVAFALYDAGDDMLKTFINSTHRGTAIQAYQYPLSHSESLSSLAHTGYCRVVDDIRSSFGPHTRHSQWLLDQDYLSSFTLPLYDEQQLIGFLFFDSCQAAAFTPKVQRDLLLYSNLINMAISAELRAIRTVLNSARVAREFAHLRDFETGAHLERMARYSRLIAIEVREAFELTDEQIEHIALFAPLHDVGKIGIPDRVLLKPGPLDAGEWQLMRSHVEKGELLIRKILGDFGVEHLPDSDIMLNLVACHHEFLDGSGYPRGLKGEAIPKVARIVTVADIFDALTSKRPYKTPWPITQALEELERMVALGKLDPLCVAALKRRGQEAQDIILGFPDGD</sequence>
<dbReference type="Gene3D" id="1.10.3210.10">
    <property type="entry name" value="Hypothetical protein af1432"/>
    <property type="match status" value="1"/>
</dbReference>
<dbReference type="SMART" id="SM00471">
    <property type="entry name" value="HDc"/>
    <property type="match status" value="1"/>
</dbReference>
<proteinExistence type="predicted"/>
<keyword evidence="3" id="KW-1185">Reference proteome</keyword>
<accession>A0A974XMC7</accession>
<dbReference type="PANTHER" id="PTHR45228:SF1">
    <property type="entry name" value="CYCLIC DI-GMP PHOSPHODIESTERASE TM_0186"/>
    <property type="match status" value="1"/>
</dbReference>
<dbReference type="CDD" id="cd00077">
    <property type="entry name" value="HDc"/>
    <property type="match status" value="1"/>
</dbReference>
<dbReference type="Gene3D" id="3.30.450.40">
    <property type="match status" value="1"/>
</dbReference>
<name>A0A974XMC7_9GAMM</name>
<dbReference type="EMBL" id="CP071504">
    <property type="protein sequence ID" value="QSX29888.1"/>
    <property type="molecule type" value="Genomic_DNA"/>
</dbReference>
<dbReference type="SUPFAM" id="SSF109604">
    <property type="entry name" value="HD-domain/PDEase-like"/>
    <property type="match status" value="1"/>
</dbReference>
<reference evidence="2 3" key="1">
    <citation type="submission" date="2021-03" db="EMBL/GenBank/DDBJ databases">
        <title>Novel species identification of genus Shewanella.</title>
        <authorList>
            <person name="Liu G."/>
            <person name="Zhang Q."/>
        </authorList>
    </citation>
    <scope>NUCLEOTIDE SEQUENCE [LARGE SCALE GENOMIC DNA]</scope>
    <source>
        <strain evidence="2 3">FJAT-53726</strain>
    </source>
</reference>
<dbReference type="GO" id="GO:0008081">
    <property type="term" value="F:phosphoric diester hydrolase activity"/>
    <property type="evidence" value="ECO:0007669"/>
    <property type="project" value="UniProtKB-ARBA"/>
</dbReference>
<dbReference type="InterPro" id="IPR052020">
    <property type="entry name" value="Cyclic_di-GMP/3'3'-cGAMP_PDE"/>
</dbReference>
<dbReference type="PANTHER" id="PTHR45228">
    <property type="entry name" value="CYCLIC DI-GMP PHOSPHODIESTERASE TM_0186-RELATED"/>
    <property type="match status" value="1"/>
</dbReference>
<dbReference type="SUPFAM" id="SSF55781">
    <property type="entry name" value="GAF domain-like"/>
    <property type="match status" value="1"/>
</dbReference>
<gene>
    <name evidence="2" type="ORF">JYB88_17170</name>
</gene>
<organism evidence="2 3">
    <name type="scientific">Shewanella cyperi</name>
    <dbReference type="NCBI Taxonomy" id="2814292"/>
    <lineage>
        <taxon>Bacteria</taxon>
        <taxon>Pseudomonadati</taxon>
        <taxon>Pseudomonadota</taxon>
        <taxon>Gammaproteobacteria</taxon>
        <taxon>Alteromonadales</taxon>
        <taxon>Shewanellaceae</taxon>
        <taxon>Shewanella</taxon>
    </lineage>
</organism>
<dbReference type="KEGG" id="scyp:JYB88_17170"/>
<dbReference type="AlphaFoldDB" id="A0A974XMC7"/>
<evidence type="ECO:0000313" key="2">
    <source>
        <dbReference type="EMBL" id="QSX29888.1"/>
    </source>
</evidence>
<dbReference type="Pfam" id="PF13487">
    <property type="entry name" value="HD_5"/>
    <property type="match status" value="1"/>
</dbReference>
<dbReference type="InterPro" id="IPR029016">
    <property type="entry name" value="GAF-like_dom_sf"/>
</dbReference>
<dbReference type="InterPro" id="IPR037522">
    <property type="entry name" value="HD_GYP_dom"/>
</dbReference>
<dbReference type="PROSITE" id="PS51832">
    <property type="entry name" value="HD_GYP"/>
    <property type="match status" value="1"/>
</dbReference>
<dbReference type="RefSeq" id="WP_207324913.1">
    <property type="nucleotide sequence ID" value="NZ_CP071504.1"/>
</dbReference>